<feature type="non-terminal residue" evidence="1">
    <location>
        <position position="1"/>
    </location>
</feature>
<dbReference type="EMBL" id="CAMGYJ010000004">
    <property type="protein sequence ID" value="CAI0408209.1"/>
    <property type="molecule type" value="Genomic_DNA"/>
</dbReference>
<accession>A0AAV0JHE3</accession>
<evidence type="ECO:0000313" key="1">
    <source>
        <dbReference type="EMBL" id="CAI0408209.1"/>
    </source>
</evidence>
<gene>
    <name evidence="1" type="ORF">LITE_LOCUS13865</name>
</gene>
<dbReference type="Proteomes" id="UP001154282">
    <property type="component" value="Unassembled WGS sequence"/>
</dbReference>
<reference evidence="1" key="1">
    <citation type="submission" date="2022-08" db="EMBL/GenBank/DDBJ databases">
        <authorList>
            <person name="Gutierrez-Valencia J."/>
        </authorList>
    </citation>
    <scope>NUCLEOTIDE SEQUENCE</scope>
</reference>
<dbReference type="AlphaFoldDB" id="A0AAV0JHE3"/>
<organism evidence="1 2">
    <name type="scientific">Linum tenue</name>
    <dbReference type="NCBI Taxonomy" id="586396"/>
    <lineage>
        <taxon>Eukaryota</taxon>
        <taxon>Viridiplantae</taxon>
        <taxon>Streptophyta</taxon>
        <taxon>Embryophyta</taxon>
        <taxon>Tracheophyta</taxon>
        <taxon>Spermatophyta</taxon>
        <taxon>Magnoliopsida</taxon>
        <taxon>eudicotyledons</taxon>
        <taxon>Gunneridae</taxon>
        <taxon>Pentapetalae</taxon>
        <taxon>rosids</taxon>
        <taxon>fabids</taxon>
        <taxon>Malpighiales</taxon>
        <taxon>Linaceae</taxon>
        <taxon>Linum</taxon>
    </lineage>
</organism>
<comment type="caution">
    <text evidence="1">The sequence shown here is derived from an EMBL/GenBank/DDBJ whole genome shotgun (WGS) entry which is preliminary data.</text>
</comment>
<evidence type="ECO:0000313" key="2">
    <source>
        <dbReference type="Proteomes" id="UP001154282"/>
    </source>
</evidence>
<proteinExistence type="predicted"/>
<keyword evidence="2" id="KW-1185">Reference proteome</keyword>
<sequence length="127" mass="14617">RSPPNPKQNSPASFSIIERRKEEAKKRFEFSRYRDPEKQPKEQRCRGCGWKQLCRWGSSAGCSVSWVTHSITFTKPSMAGQSTSVTTCGMSPWNEGIRKLSRICLLLRIRSSMHESLMLRSIIFMMS</sequence>
<name>A0AAV0JHE3_9ROSI</name>
<protein>
    <submittedName>
        <fullName evidence="1">Uncharacterized protein</fullName>
    </submittedName>
</protein>